<sequence length="197" mass="22245">MSAKRRFSFKPFPWGTFVWLTLVWILLWGEFSWGNIAAGILVSAVVTVVFPLPPIDYQGTLRPWNIIKLFARFLFDLTTASIQVAIQAFMFHRTPHGAVVRVKLKSNSDLYLTIVSELSCLVPGSIVIEAHRLTGTLYLHVLDLERYGGIEKVRTDVWDLEARVMRAFASQEELDRAGIPRKRIKAAVSAESPEVTS</sequence>
<dbReference type="EMBL" id="CP146203">
    <property type="protein sequence ID" value="XBH21411.1"/>
    <property type="molecule type" value="Genomic_DNA"/>
</dbReference>
<organism evidence="8">
    <name type="scientific">Jonesiaceae bacterium BS-20</name>
    <dbReference type="NCBI Taxonomy" id="3120821"/>
    <lineage>
        <taxon>Bacteria</taxon>
        <taxon>Bacillati</taxon>
        <taxon>Actinomycetota</taxon>
        <taxon>Actinomycetes</taxon>
        <taxon>Micrococcales</taxon>
        <taxon>Jonesiaceae</taxon>
    </lineage>
</organism>
<feature type="transmembrane region" description="Helical" evidence="7">
    <location>
        <begin position="35"/>
        <end position="57"/>
    </location>
</feature>
<keyword evidence="3" id="KW-1003">Cell membrane</keyword>
<dbReference type="InterPro" id="IPR002758">
    <property type="entry name" value="Cation_antiport_E"/>
</dbReference>
<evidence type="ECO:0000256" key="1">
    <source>
        <dbReference type="ARBA" id="ARBA00004651"/>
    </source>
</evidence>
<proteinExistence type="inferred from homology"/>
<keyword evidence="5 7" id="KW-1133">Transmembrane helix</keyword>
<evidence type="ECO:0000256" key="6">
    <source>
        <dbReference type="ARBA" id="ARBA00023136"/>
    </source>
</evidence>
<evidence type="ECO:0000313" key="8">
    <source>
        <dbReference type="EMBL" id="XBH21411.1"/>
    </source>
</evidence>
<keyword evidence="6 7" id="KW-0472">Membrane</keyword>
<keyword evidence="4 7" id="KW-0812">Transmembrane</keyword>
<dbReference type="Pfam" id="PF01899">
    <property type="entry name" value="MNHE"/>
    <property type="match status" value="1"/>
</dbReference>
<dbReference type="NCBIfam" id="NF006521">
    <property type="entry name" value="PRK08965.1-5"/>
    <property type="match status" value="1"/>
</dbReference>
<comment type="subcellular location">
    <subcellularLocation>
        <location evidence="1">Cell membrane</location>
        <topology evidence="1">Multi-pass membrane protein</topology>
    </subcellularLocation>
</comment>
<feature type="transmembrane region" description="Helical" evidence="7">
    <location>
        <begin position="12"/>
        <end position="29"/>
    </location>
</feature>
<evidence type="ECO:0000256" key="5">
    <source>
        <dbReference type="ARBA" id="ARBA00022989"/>
    </source>
</evidence>
<accession>A0AAU7DVW8</accession>
<reference evidence="8" key="1">
    <citation type="submission" date="2024-02" db="EMBL/GenBank/DDBJ databases">
        <title>Tomenella chthoni gen. nov. sp. nov., a member of the family Jonesiaceae isolated from bat guano.</title>
        <authorList>
            <person name="Miller S.L."/>
            <person name="King J."/>
            <person name="Sankaranarayanan K."/>
            <person name="Lawson P.A."/>
        </authorList>
    </citation>
    <scope>NUCLEOTIDE SEQUENCE</scope>
    <source>
        <strain evidence="8">BS-20</strain>
    </source>
</reference>
<dbReference type="PANTHER" id="PTHR34584:SF1">
    <property type="entry name" value="NA(+)_H(+) ANTIPORTER SUBUNIT E1"/>
    <property type="match status" value="1"/>
</dbReference>
<dbReference type="GO" id="GO:0008324">
    <property type="term" value="F:monoatomic cation transmembrane transporter activity"/>
    <property type="evidence" value="ECO:0007669"/>
    <property type="project" value="InterPro"/>
</dbReference>
<evidence type="ECO:0000256" key="7">
    <source>
        <dbReference type="SAM" id="Phobius"/>
    </source>
</evidence>
<dbReference type="AlphaFoldDB" id="A0AAU7DVW8"/>
<protein>
    <submittedName>
        <fullName evidence="8">Na+/H+ antiporter subunit E</fullName>
    </submittedName>
</protein>
<comment type="similarity">
    <text evidence="2">Belongs to the CPA3 antiporters (TC 2.A.63) subunit E family.</text>
</comment>
<gene>
    <name evidence="8" type="ORF">V5R04_14545</name>
</gene>
<evidence type="ECO:0000256" key="3">
    <source>
        <dbReference type="ARBA" id="ARBA00022475"/>
    </source>
</evidence>
<evidence type="ECO:0000256" key="2">
    <source>
        <dbReference type="ARBA" id="ARBA00006228"/>
    </source>
</evidence>
<name>A0AAU7DVW8_9MICO</name>
<dbReference type="GO" id="GO:0005886">
    <property type="term" value="C:plasma membrane"/>
    <property type="evidence" value="ECO:0007669"/>
    <property type="project" value="UniProtKB-SubCell"/>
</dbReference>
<dbReference type="PANTHER" id="PTHR34584">
    <property type="entry name" value="NA(+)/H(+) ANTIPORTER SUBUNIT E1"/>
    <property type="match status" value="1"/>
</dbReference>
<evidence type="ECO:0000256" key="4">
    <source>
        <dbReference type="ARBA" id="ARBA00022692"/>
    </source>
</evidence>